<proteinExistence type="predicted"/>
<dbReference type="Pfam" id="PF00107">
    <property type="entry name" value="ADH_zinc_N"/>
    <property type="match status" value="1"/>
</dbReference>
<dbReference type="InterPro" id="IPR013154">
    <property type="entry name" value="ADH-like_N"/>
</dbReference>
<name>G8YJM1_PICSO</name>
<dbReference type="PANTHER" id="PTHR42813:SF2">
    <property type="entry name" value="DEHYDROGENASE, ZINC-CONTAINING, PUTATIVE (AFU_ORTHOLOGUE AFUA_2G02810)-RELATED"/>
    <property type="match status" value="1"/>
</dbReference>
<dbReference type="PANTHER" id="PTHR42813">
    <property type="entry name" value="ZINC-TYPE ALCOHOL DEHYDROGENASE-LIKE"/>
    <property type="match status" value="1"/>
</dbReference>
<dbReference type="STRING" id="559304.G8YJM1"/>
<evidence type="ECO:0000256" key="3">
    <source>
        <dbReference type="ARBA" id="ARBA00022833"/>
    </source>
</evidence>
<feature type="domain" description="Alcohol dehydrogenase-like C-terminal" evidence="4">
    <location>
        <begin position="200"/>
        <end position="328"/>
    </location>
</feature>
<dbReference type="InterPro" id="IPR013149">
    <property type="entry name" value="ADH-like_C"/>
</dbReference>
<evidence type="ECO:0000259" key="4">
    <source>
        <dbReference type="Pfam" id="PF00107"/>
    </source>
</evidence>
<evidence type="ECO:0000259" key="5">
    <source>
        <dbReference type="Pfam" id="PF08240"/>
    </source>
</evidence>
<protein>
    <submittedName>
        <fullName evidence="6">Piso0_003633 protein</fullName>
    </submittedName>
</protein>
<dbReference type="SUPFAM" id="SSF50129">
    <property type="entry name" value="GroES-like"/>
    <property type="match status" value="1"/>
</dbReference>
<dbReference type="OrthoDB" id="3941538at2759"/>
<dbReference type="InParanoid" id="G8YJM1"/>
<dbReference type="HOGENOM" id="CLU_026673_11_3_1"/>
<feature type="domain" description="Alcohol dehydrogenase-like N-terminal" evidence="5">
    <location>
        <begin position="32"/>
        <end position="145"/>
    </location>
</feature>
<dbReference type="Proteomes" id="UP000005222">
    <property type="component" value="Chromosome G"/>
</dbReference>
<dbReference type="AlphaFoldDB" id="G8YJM1"/>
<comment type="cofactor">
    <cofactor evidence="1">
        <name>Zn(2+)</name>
        <dbReference type="ChEBI" id="CHEBI:29105"/>
    </cofactor>
</comment>
<evidence type="ECO:0000313" key="8">
    <source>
        <dbReference type="Proteomes" id="UP000005222"/>
    </source>
</evidence>
<keyword evidence="2" id="KW-0479">Metal-binding</keyword>
<dbReference type="EMBL" id="FO082052">
    <property type="protein sequence ID" value="CCE81281.1"/>
    <property type="molecule type" value="Genomic_DNA"/>
</dbReference>
<dbReference type="GO" id="GO:0046872">
    <property type="term" value="F:metal ion binding"/>
    <property type="evidence" value="ECO:0007669"/>
    <property type="project" value="UniProtKB-KW"/>
</dbReference>
<evidence type="ECO:0000313" key="6">
    <source>
        <dbReference type="EMBL" id="CCE80516.1"/>
    </source>
</evidence>
<organism evidence="6 8">
    <name type="scientific">Pichia sorbitophila (strain ATCC MYA-4447 / BCRC 22081 / CBS 7064 / NBRC 10061 / NRRL Y-12695)</name>
    <name type="common">Hybrid yeast</name>
    <dbReference type="NCBI Taxonomy" id="559304"/>
    <lineage>
        <taxon>Eukaryota</taxon>
        <taxon>Fungi</taxon>
        <taxon>Dikarya</taxon>
        <taxon>Ascomycota</taxon>
        <taxon>Saccharomycotina</taxon>
        <taxon>Pichiomycetes</taxon>
        <taxon>Debaryomycetaceae</taxon>
        <taxon>Millerozyma</taxon>
    </lineage>
</organism>
<accession>G8YJM1</accession>
<sequence>MATIPKHMKAVVFNGPYDITTEDRPTPRVKEPTDVLLKVKYSGLCGTDLHTYRGHINSAVKGQIIGHEFVGTIVEKGTLLTDSDFEIGDEVISTFTTQCGECWYCLHKCSGSCTKTNTFGKPGLDGGQAEYVLVPNAKNTIIKKPQNTDWKDDSVYVLMADIFVTGYYGVQKIINYVKSDPSMSNVDYSDVRILQLGVGPVGLCALRILTYLGFKNVVCVDSVHTRLQEAKQFGASQIINYEETPKYLEDLIKQQNDGVGFDVCLEVVGATSSLRTAYDALRRNGFLCSLGMAHDDLPFNGLDCYIKNVNLSFGRCHVWSYFKEALEVFEVLKTEFAHFIDYKATIDDSSNAFDLFDSHKVNKVVFEFK</sequence>
<dbReference type="InterPro" id="IPR036291">
    <property type="entry name" value="NAD(P)-bd_dom_sf"/>
</dbReference>
<dbReference type="Proteomes" id="UP000005222">
    <property type="component" value="Chromosome H"/>
</dbReference>
<evidence type="ECO:0000256" key="1">
    <source>
        <dbReference type="ARBA" id="ARBA00001947"/>
    </source>
</evidence>
<keyword evidence="3" id="KW-0862">Zinc</keyword>
<dbReference type="Pfam" id="PF08240">
    <property type="entry name" value="ADH_N"/>
    <property type="match status" value="1"/>
</dbReference>
<dbReference type="SUPFAM" id="SSF51735">
    <property type="entry name" value="NAD(P)-binding Rossmann-fold domains"/>
    <property type="match status" value="1"/>
</dbReference>
<reference evidence="6" key="1">
    <citation type="submission" date="2011-10" db="EMBL/GenBank/DDBJ databases">
        <authorList>
            <person name="Genoscope - CEA"/>
        </authorList>
    </citation>
    <scope>NUCLEOTIDE SEQUENCE</scope>
</reference>
<dbReference type="eggNOG" id="KOG0024">
    <property type="taxonomic scope" value="Eukaryota"/>
</dbReference>
<dbReference type="EMBL" id="FO082053">
    <property type="protein sequence ID" value="CCE80516.1"/>
    <property type="molecule type" value="Genomic_DNA"/>
</dbReference>
<evidence type="ECO:0000256" key="2">
    <source>
        <dbReference type="ARBA" id="ARBA00022723"/>
    </source>
</evidence>
<evidence type="ECO:0000313" key="7">
    <source>
        <dbReference type="EMBL" id="CCE81281.1"/>
    </source>
</evidence>
<dbReference type="Gene3D" id="3.40.50.720">
    <property type="entry name" value="NAD(P)-binding Rossmann-like Domain"/>
    <property type="match status" value="1"/>
</dbReference>
<reference evidence="8" key="2">
    <citation type="journal article" date="2012" name="G3 (Bethesda)">
        <title>Pichia sorbitophila, an interspecies yeast hybrid reveals early steps of genome resolution following polyploidization.</title>
        <authorList>
            <person name="Leh Louis V."/>
            <person name="Despons L."/>
            <person name="Friedrich A."/>
            <person name="Martin T."/>
            <person name="Durrens P."/>
            <person name="Casaregola S."/>
            <person name="Neuveglise C."/>
            <person name="Fairhead C."/>
            <person name="Marck C."/>
            <person name="Cruz J.A."/>
            <person name="Straub M.L."/>
            <person name="Kugler V."/>
            <person name="Sacerdot C."/>
            <person name="Uzunov Z."/>
            <person name="Thierry A."/>
            <person name="Weiss S."/>
            <person name="Bleykasten C."/>
            <person name="De Montigny J."/>
            <person name="Jacques N."/>
            <person name="Jung P."/>
            <person name="Lemaire M."/>
            <person name="Mallet S."/>
            <person name="Morel G."/>
            <person name="Richard G.F."/>
            <person name="Sarkar A."/>
            <person name="Savel G."/>
            <person name="Schacherer J."/>
            <person name="Seret M.L."/>
            <person name="Talla E."/>
            <person name="Samson G."/>
            <person name="Jubin C."/>
            <person name="Poulain J."/>
            <person name="Vacherie B."/>
            <person name="Barbe V."/>
            <person name="Pelletier E."/>
            <person name="Sherman D.J."/>
            <person name="Westhof E."/>
            <person name="Weissenbach J."/>
            <person name="Baret P.V."/>
            <person name="Wincker P."/>
            <person name="Gaillardin C."/>
            <person name="Dujon B."/>
            <person name="Souciet J.L."/>
        </authorList>
    </citation>
    <scope>NUCLEOTIDE SEQUENCE [LARGE SCALE GENOMIC DNA]</scope>
    <source>
        <strain evidence="8">ATCC MYA-4447 / BCRC 22081 / CBS 7064 / NBRC 10061 / NRRL Y-12695</strain>
    </source>
</reference>
<keyword evidence="8" id="KW-1185">Reference proteome</keyword>
<dbReference type="InterPro" id="IPR011032">
    <property type="entry name" value="GroES-like_sf"/>
</dbReference>
<dbReference type="Gene3D" id="3.90.180.10">
    <property type="entry name" value="Medium-chain alcohol dehydrogenases, catalytic domain"/>
    <property type="match status" value="1"/>
</dbReference>
<gene>
    <name evidence="6" type="primary">Piso0_003633</name>
    <name evidence="6" type="ORF">GNLVRS01_PISO0G16616g</name>
    <name evidence="7" type="ORF">GNLVRS01_PISO0H16617g</name>
</gene>